<accession>A0A645H1E3</accession>
<dbReference type="EMBL" id="VSSQ01081149">
    <property type="protein sequence ID" value="MPN30144.1"/>
    <property type="molecule type" value="Genomic_DNA"/>
</dbReference>
<protein>
    <submittedName>
        <fullName evidence="1">Uncharacterized protein</fullName>
    </submittedName>
</protein>
<evidence type="ECO:0000313" key="1">
    <source>
        <dbReference type="EMBL" id="MPN30144.1"/>
    </source>
</evidence>
<comment type="caution">
    <text evidence="1">The sequence shown here is derived from an EMBL/GenBank/DDBJ whole genome shotgun (WGS) entry which is preliminary data.</text>
</comment>
<reference evidence="1" key="1">
    <citation type="submission" date="2019-08" db="EMBL/GenBank/DDBJ databases">
        <authorList>
            <person name="Kucharzyk K."/>
            <person name="Murdoch R.W."/>
            <person name="Higgins S."/>
            <person name="Loffler F."/>
        </authorList>
    </citation>
    <scope>NUCLEOTIDE SEQUENCE</scope>
</reference>
<dbReference type="AlphaFoldDB" id="A0A645H1E3"/>
<organism evidence="1">
    <name type="scientific">bioreactor metagenome</name>
    <dbReference type="NCBI Taxonomy" id="1076179"/>
    <lineage>
        <taxon>unclassified sequences</taxon>
        <taxon>metagenomes</taxon>
        <taxon>ecological metagenomes</taxon>
    </lineage>
</organism>
<sequence length="216" mass="25369">MHQASEFQAPEKPTNPDAWKKLRDYMKASWEAFTKVSYILGHQYLESDQPPYTIEKAFEVMTVIHSRDDWEPNASDRVRVNKDNMQVIFEEKRRGVEETKALYSVLDVHSLGVSKNFEQDMIAAIDGQVLYARFCDVTTRAMYLTVYAGITKKNKDYKGALDTVDELESLASEIEQKYEDTFYPYYLYSRLHPVRIRRFKDDVVIHLNKIECVEDR</sequence>
<proteinExistence type="predicted"/>
<gene>
    <name evidence="1" type="ORF">SDC9_177602</name>
</gene>
<name>A0A645H1E3_9ZZZZ</name>